<sequence length="192" mass="21178">MLEKFESGEVDIPSSLILRGVAHVGNYDVSGYMRKYEGWAGWGCVEEQEVGFGFWFFGVVISCSRAIAITIPRSVSLITHHGISNGADHLGRLSGGEGHAGSHTVLRDCSFPAEGGDCEPIMGRLLRRDRSDGGGCRRPSTTLSWFAPRLDDLVPFGYYLQDMEATITTLLALQVSTKYCDFVLLRIWILDN</sequence>
<name>A0A165M8I1_9AGAM</name>
<keyword evidence="2" id="KW-1185">Reference proteome</keyword>
<dbReference type="EMBL" id="KV425722">
    <property type="protein sequence ID" value="KZT18029.1"/>
    <property type="molecule type" value="Genomic_DNA"/>
</dbReference>
<dbReference type="Proteomes" id="UP000076761">
    <property type="component" value="Unassembled WGS sequence"/>
</dbReference>
<dbReference type="InParanoid" id="A0A165M8I1"/>
<protein>
    <submittedName>
        <fullName evidence="1">Uncharacterized protein</fullName>
    </submittedName>
</protein>
<gene>
    <name evidence="1" type="ORF">NEOLEDRAFT_1143902</name>
</gene>
<evidence type="ECO:0000313" key="2">
    <source>
        <dbReference type="Proteomes" id="UP000076761"/>
    </source>
</evidence>
<accession>A0A165M8I1</accession>
<dbReference type="AlphaFoldDB" id="A0A165M8I1"/>
<proteinExistence type="predicted"/>
<evidence type="ECO:0000313" key="1">
    <source>
        <dbReference type="EMBL" id="KZT18029.1"/>
    </source>
</evidence>
<organism evidence="1 2">
    <name type="scientific">Neolentinus lepideus HHB14362 ss-1</name>
    <dbReference type="NCBI Taxonomy" id="1314782"/>
    <lineage>
        <taxon>Eukaryota</taxon>
        <taxon>Fungi</taxon>
        <taxon>Dikarya</taxon>
        <taxon>Basidiomycota</taxon>
        <taxon>Agaricomycotina</taxon>
        <taxon>Agaricomycetes</taxon>
        <taxon>Gloeophyllales</taxon>
        <taxon>Gloeophyllaceae</taxon>
        <taxon>Neolentinus</taxon>
    </lineage>
</organism>
<reference evidence="1 2" key="1">
    <citation type="journal article" date="2016" name="Mol. Biol. Evol.">
        <title>Comparative Genomics of Early-Diverging Mushroom-Forming Fungi Provides Insights into the Origins of Lignocellulose Decay Capabilities.</title>
        <authorList>
            <person name="Nagy L.G."/>
            <person name="Riley R."/>
            <person name="Tritt A."/>
            <person name="Adam C."/>
            <person name="Daum C."/>
            <person name="Floudas D."/>
            <person name="Sun H."/>
            <person name="Yadav J.S."/>
            <person name="Pangilinan J."/>
            <person name="Larsson K.H."/>
            <person name="Matsuura K."/>
            <person name="Barry K."/>
            <person name="Labutti K."/>
            <person name="Kuo R."/>
            <person name="Ohm R.A."/>
            <person name="Bhattacharya S.S."/>
            <person name="Shirouzu T."/>
            <person name="Yoshinaga Y."/>
            <person name="Martin F.M."/>
            <person name="Grigoriev I.V."/>
            <person name="Hibbett D.S."/>
        </authorList>
    </citation>
    <scope>NUCLEOTIDE SEQUENCE [LARGE SCALE GENOMIC DNA]</scope>
    <source>
        <strain evidence="1 2">HHB14362 ss-1</strain>
    </source>
</reference>